<evidence type="ECO:0008006" key="3">
    <source>
        <dbReference type="Google" id="ProtNLM"/>
    </source>
</evidence>
<proteinExistence type="predicted"/>
<dbReference type="EMBL" id="BNBA01000065">
    <property type="protein sequence ID" value="GHH61506.1"/>
    <property type="molecule type" value="Genomic_DNA"/>
</dbReference>
<dbReference type="Proteomes" id="UP000623958">
    <property type="component" value="Unassembled WGS sequence"/>
</dbReference>
<name>A0A919FDL4_9XANT</name>
<comment type="caution">
    <text evidence="1">The sequence shown here is derived from an EMBL/GenBank/DDBJ whole genome shotgun (WGS) entry which is preliminary data.</text>
</comment>
<reference evidence="1" key="2">
    <citation type="submission" date="2020-09" db="EMBL/GenBank/DDBJ databases">
        <authorList>
            <person name="Sun Q."/>
            <person name="Ohkuma M."/>
        </authorList>
    </citation>
    <scope>NUCLEOTIDE SEQUENCE</scope>
    <source>
        <strain evidence="1">JCM 13306</strain>
    </source>
</reference>
<keyword evidence="2" id="KW-1185">Reference proteome</keyword>
<reference evidence="1" key="1">
    <citation type="journal article" date="2014" name="Int. J. Syst. Evol. Microbiol.">
        <title>Complete genome sequence of Corynebacterium casei LMG S-19264T (=DSM 44701T), isolated from a smear-ripened cheese.</title>
        <authorList>
            <consortium name="US DOE Joint Genome Institute (JGI-PGF)"/>
            <person name="Walter F."/>
            <person name="Albersmeier A."/>
            <person name="Kalinowski J."/>
            <person name="Ruckert C."/>
        </authorList>
    </citation>
    <scope>NUCLEOTIDE SEQUENCE</scope>
    <source>
        <strain evidence="1">JCM 13306</strain>
    </source>
</reference>
<protein>
    <recommendedName>
        <fullName evidence="3">Zinc protease</fullName>
    </recommendedName>
</protein>
<evidence type="ECO:0000313" key="1">
    <source>
        <dbReference type="EMBL" id="GHH61506.1"/>
    </source>
</evidence>
<sequence length="245" mass="27710">MTDENGMTQRVQTEAEQQIVKAELSPSEQGGLCCARDASDKDSAEIELSGISTTSEAIGSSVQEVKAKGHERPLTSGEIAMARQVFGDSVDYSKVKVHNHGYWLFFGFQDKNTAVTPNGEMYFPEGVYQADYSQQRAENQAWFIHEMVHVWQYQLGYPIKRVRAPRPGMSYEYTLAEAKKFCDYNMEAQGNIIADYYLVRFRDRQDLASEVKYRFSPNMLASYMGVLSDFLADPSNKANLPNTTE</sequence>
<dbReference type="RefSeq" id="WP_434030175.1">
    <property type="nucleotide sequence ID" value="NZ_BNBA01000065.1"/>
</dbReference>
<organism evidence="1 2">
    <name type="scientific">Xanthomonas boreopolis</name>
    <dbReference type="NCBI Taxonomy" id="86183"/>
    <lineage>
        <taxon>Bacteria</taxon>
        <taxon>Pseudomonadati</taxon>
        <taxon>Pseudomonadota</taxon>
        <taxon>Gammaproteobacteria</taxon>
        <taxon>Lysobacterales</taxon>
        <taxon>Lysobacteraceae</taxon>
        <taxon>Xanthomonas</taxon>
    </lineage>
</organism>
<dbReference type="AlphaFoldDB" id="A0A919FDL4"/>
<evidence type="ECO:0000313" key="2">
    <source>
        <dbReference type="Proteomes" id="UP000623958"/>
    </source>
</evidence>
<gene>
    <name evidence="1" type="ORF">GCM10009090_38100</name>
</gene>
<accession>A0A919FDL4</accession>